<feature type="transmembrane region" description="Helical" evidence="4">
    <location>
        <begin position="84"/>
        <end position="102"/>
    </location>
</feature>
<accession>A0ABT5N213</accession>
<dbReference type="InterPro" id="IPR011701">
    <property type="entry name" value="MFS"/>
</dbReference>
<dbReference type="SUPFAM" id="SSF103473">
    <property type="entry name" value="MFS general substrate transporter"/>
    <property type="match status" value="1"/>
</dbReference>
<feature type="transmembrane region" description="Helical" evidence="4">
    <location>
        <begin position="108"/>
        <end position="131"/>
    </location>
</feature>
<comment type="caution">
    <text evidence="6">The sequence shown here is derived from an EMBL/GenBank/DDBJ whole genome shotgun (WGS) entry which is preliminary data.</text>
</comment>
<keyword evidence="7" id="KW-1185">Reference proteome</keyword>
<feature type="domain" description="Major facilitator superfamily (MFS) profile" evidence="5">
    <location>
        <begin position="1"/>
        <end position="409"/>
    </location>
</feature>
<keyword evidence="3 4" id="KW-0472">Membrane</keyword>
<feature type="transmembrane region" description="Helical" evidence="4">
    <location>
        <begin position="173"/>
        <end position="193"/>
    </location>
</feature>
<dbReference type="Gene3D" id="1.20.1250.20">
    <property type="entry name" value="MFS general substrate transporter like domains"/>
    <property type="match status" value="1"/>
</dbReference>
<dbReference type="InterPro" id="IPR036259">
    <property type="entry name" value="MFS_trans_sf"/>
</dbReference>
<dbReference type="InterPro" id="IPR050327">
    <property type="entry name" value="Proton-linked_MCT"/>
</dbReference>
<dbReference type="PANTHER" id="PTHR11360">
    <property type="entry name" value="MONOCARBOXYLATE TRANSPORTER"/>
    <property type="match status" value="1"/>
</dbReference>
<keyword evidence="1 4" id="KW-0812">Transmembrane</keyword>
<evidence type="ECO:0000256" key="4">
    <source>
        <dbReference type="SAM" id="Phobius"/>
    </source>
</evidence>
<evidence type="ECO:0000313" key="6">
    <source>
        <dbReference type="EMBL" id="MDD0840334.1"/>
    </source>
</evidence>
<evidence type="ECO:0000259" key="5">
    <source>
        <dbReference type="PROSITE" id="PS50850"/>
    </source>
</evidence>
<feature type="transmembrane region" description="Helical" evidence="4">
    <location>
        <begin position="143"/>
        <end position="161"/>
    </location>
</feature>
<feature type="transmembrane region" description="Helical" evidence="4">
    <location>
        <begin position="260"/>
        <end position="283"/>
    </location>
</feature>
<feature type="transmembrane region" description="Helical" evidence="4">
    <location>
        <begin position="17"/>
        <end position="36"/>
    </location>
</feature>
<dbReference type="RefSeq" id="WP_273953130.1">
    <property type="nucleotide sequence ID" value="NZ_JAQSIP010000009.1"/>
</dbReference>
<feature type="transmembrane region" description="Helical" evidence="4">
    <location>
        <begin position="379"/>
        <end position="399"/>
    </location>
</feature>
<keyword evidence="2 4" id="KW-1133">Transmembrane helix</keyword>
<feature type="transmembrane region" description="Helical" evidence="4">
    <location>
        <begin position="295"/>
        <end position="321"/>
    </location>
</feature>
<dbReference type="PROSITE" id="PS50850">
    <property type="entry name" value="MFS"/>
    <property type="match status" value="1"/>
</dbReference>
<evidence type="ECO:0000313" key="7">
    <source>
        <dbReference type="Proteomes" id="UP001528673"/>
    </source>
</evidence>
<dbReference type="Pfam" id="PF07690">
    <property type="entry name" value="MFS_1"/>
    <property type="match status" value="1"/>
</dbReference>
<reference evidence="6 7" key="1">
    <citation type="submission" date="2023-02" db="EMBL/GenBank/DDBJ databases">
        <title>Bacterial whole genomic sequence of Curvibacter sp. HBC61.</title>
        <authorList>
            <person name="Le V."/>
            <person name="Ko S.-R."/>
            <person name="Ahn C.-Y."/>
            <person name="Oh H.-M."/>
        </authorList>
    </citation>
    <scope>NUCLEOTIDE SEQUENCE [LARGE SCALE GENOMIC DNA]</scope>
    <source>
        <strain evidence="6 7">HBC61</strain>
    </source>
</reference>
<gene>
    <name evidence="6" type="ORF">PSQ40_17250</name>
</gene>
<proteinExistence type="predicted"/>
<name>A0ABT5N213_9BURK</name>
<dbReference type="Proteomes" id="UP001528673">
    <property type="component" value="Unassembled WGS sequence"/>
</dbReference>
<evidence type="ECO:0000256" key="1">
    <source>
        <dbReference type="ARBA" id="ARBA00022692"/>
    </source>
</evidence>
<evidence type="ECO:0000256" key="2">
    <source>
        <dbReference type="ARBA" id="ARBA00022989"/>
    </source>
</evidence>
<sequence>MPASQPSAASEAQRVRFVAWLSLPQLISWGSVFYGFALLMEPLERDLGMGRAESSLAFSLALLVEGLMAWPVGRWIDRGLERRVMAGGSLLLAAGLLLHSQVNSLAGFYAVWALLGAGMACALYMPSFAVVTRRYPHDFRRAIITLTFLGGLASTVFIPLTDWLINHQGWRQAVVWLGGLQLLICLPLHLHLLRDAPPPAPRGPRPAGPAAVSTGEGVAQLMRRPTFWLVACFSVLLMSVTTAVPAHMVPLLRESGLSPAWVVALPASMGVVQVLGRLLLFFFEKHFDVHLANRLIPCLIPLGLVILLLGHGMTAMAWLFAALYGLGNGMLTIVKGTAIAQYVSREHAATLNGALGVPSALARASAPLLLGLMWQADTGYRNGLLCLLAVAVIAVLALVQAQRLHLRAHAAQPGPAGA</sequence>
<dbReference type="InterPro" id="IPR020846">
    <property type="entry name" value="MFS_dom"/>
</dbReference>
<evidence type="ECO:0000256" key="3">
    <source>
        <dbReference type="ARBA" id="ARBA00023136"/>
    </source>
</evidence>
<feature type="transmembrane region" description="Helical" evidence="4">
    <location>
        <begin position="227"/>
        <end position="248"/>
    </location>
</feature>
<dbReference type="EMBL" id="JAQSIP010000009">
    <property type="protein sequence ID" value="MDD0840334.1"/>
    <property type="molecule type" value="Genomic_DNA"/>
</dbReference>
<protein>
    <submittedName>
        <fullName evidence="6">MFS transporter</fullName>
    </submittedName>
</protein>
<organism evidence="6 7">
    <name type="scientific">Curvibacter cyanobacteriorum</name>
    <dbReference type="NCBI Taxonomy" id="3026422"/>
    <lineage>
        <taxon>Bacteria</taxon>
        <taxon>Pseudomonadati</taxon>
        <taxon>Pseudomonadota</taxon>
        <taxon>Betaproteobacteria</taxon>
        <taxon>Burkholderiales</taxon>
        <taxon>Comamonadaceae</taxon>
        <taxon>Curvibacter</taxon>
    </lineage>
</organism>
<feature type="transmembrane region" description="Helical" evidence="4">
    <location>
        <begin position="56"/>
        <end position="72"/>
    </location>
</feature>